<dbReference type="AlphaFoldDB" id="A0A2U1KWR6"/>
<feature type="chain" id="PRO_5015630992" evidence="3">
    <location>
        <begin position="23"/>
        <end position="547"/>
    </location>
</feature>
<dbReference type="CDD" id="cd23509">
    <property type="entry name" value="Gnk2-like"/>
    <property type="match status" value="2"/>
</dbReference>
<name>A0A2U1KWR6_ARTAN</name>
<dbReference type="InterPro" id="IPR006501">
    <property type="entry name" value="Pectinesterase_inhib_dom"/>
</dbReference>
<feature type="domain" description="Gnk2-homologous" evidence="4">
    <location>
        <begin position="262"/>
        <end position="369"/>
    </location>
</feature>
<dbReference type="InterPro" id="IPR002902">
    <property type="entry name" value="GNK2"/>
</dbReference>
<reference evidence="5 6" key="1">
    <citation type="journal article" date="2018" name="Mol. Plant">
        <title>The genome of Artemisia annua provides insight into the evolution of Asteraceae family and artemisinin biosynthesis.</title>
        <authorList>
            <person name="Shen Q."/>
            <person name="Zhang L."/>
            <person name="Liao Z."/>
            <person name="Wang S."/>
            <person name="Yan T."/>
            <person name="Shi P."/>
            <person name="Liu M."/>
            <person name="Fu X."/>
            <person name="Pan Q."/>
            <person name="Wang Y."/>
            <person name="Lv Z."/>
            <person name="Lu X."/>
            <person name="Zhang F."/>
            <person name="Jiang W."/>
            <person name="Ma Y."/>
            <person name="Chen M."/>
            <person name="Hao X."/>
            <person name="Li L."/>
            <person name="Tang Y."/>
            <person name="Lv G."/>
            <person name="Zhou Y."/>
            <person name="Sun X."/>
            <person name="Brodelius P.E."/>
            <person name="Rose J.K.C."/>
            <person name="Tang K."/>
        </authorList>
    </citation>
    <scope>NUCLEOTIDE SEQUENCE [LARGE SCALE GENOMIC DNA]</scope>
    <source>
        <strain evidence="6">cv. Huhao1</strain>
        <tissue evidence="5">Leaf</tissue>
    </source>
</reference>
<dbReference type="NCBIfam" id="TIGR01614">
    <property type="entry name" value="PME_inhib"/>
    <property type="match status" value="1"/>
</dbReference>
<accession>A0A2U1KWR6</accession>
<gene>
    <name evidence="5" type="ORF">CTI12_AA554960</name>
</gene>
<evidence type="ECO:0000256" key="3">
    <source>
        <dbReference type="SAM" id="SignalP"/>
    </source>
</evidence>
<evidence type="ECO:0000256" key="2">
    <source>
        <dbReference type="ARBA" id="ARBA00022737"/>
    </source>
</evidence>
<organism evidence="5 6">
    <name type="scientific">Artemisia annua</name>
    <name type="common">Sweet wormwood</name>
    <dbReference type="NCBI Taxonomy" id="35608"/>
    <lineage>
        <taxon>Eukaryota</taxon>
        <taxon>Viridiplantae</taxon>
        <taxon>Streptophyta</taxon>
        <taxon>Embryophyta</taxon>
        <taxon>Tracheophyta</taxon>
        <taxon>Spermatophyta</taxon>
        <taxon>Magnoliopsida</taxon>
        <taxon>eudicotyledons</taxon>
        <taxon>Gunneridae</taxon>
        <taxon>Pentapetalae</taxon>
        <taxon>asterids</taxon>
        <taxon>campanulids</taxon>
        <taxon>Asterales</taxon>
        <taxon>Asteraceae</taxon>
        <taxon>Asteroideae</taxon>
        <taxon>Anthemideae</taxon>
        <taxon>Artemisiinae</taxon>
        <taxon>Artemisia</taxon>
    </lineage>
</organism>
<dbReference type="Proteomes" id="UP000245207">
    <property type="component" value="Unassembled WGS sequence"/>
</dbReference>
<dbReference type="Gene3D" id="1.20.140.40">
    <property type="entry name" value="Invertase/pectin methylesterase inhibitor family protein"/>
    <property type="match status" value="1"/>
</dbReference>
<evidence type="ECO:0000313" key="5">
    <source>
        <dbReference type="EMBL" id="PWA41180.1"/>
    </source>
</evidence>
<feature type="domain" description="Gnk2-homologous" evidence="4">
    <location>
        <begin position="152"/>
        <end position="255"/>
    </location>
</feature>
<proteinExistence type="predicted"/>
<dbReference type="STRING" id="35608.A0A2U1KWR6"/>
<dbReference type="SUPFAM" id="SSF101148">
    <property type="entry name" value="Plant invertase/pectin methylesterase inhibitor"/>
    <property type="match status" value="1"/>
</dbReference>
<dbReference type="InterPro" id="IPR034087">
    <property type="entry name" value="C/VIF1"/>
</dbReference>
<dbReference type="Gene3D" id="3.30.430.20">
    <property type="entry name" value="Gnk2 domain, C-X8-C-X2-C motif"/>
    <property type="match status" value="1"/>
</dbReference>
<sequence>MKFLFTIFFLLVVQETLFSATADRKFIENTCKETPNYHLCLSIILADPKSKNADLTGLALIAVARVEHKGKVTIKQINALKSSRPKLRPALDYCAQVYNAVVKVDVRMAKDALKRGNPKFGEGGMADSAVESQACERSFKQHRMTSPMTKQNKGVEAVANVARAIIHSTYQNILNTTLFLLPAIRGNGNGFYPSSSDADGETIYTVALCRGDVDQDLCQSCVDDSSSKLQQVCRNQKSAIGYYDYCMLKYSNSTAILRSNRVEFYMFLGSTVKASDPEQFNSRLSTLINTLIDDASLGSGLQKIATGNTTSPDDTTIFALVQCTPDLSNQQCRDCLGGAVSQYSNRYSGNIGGRAYLPMCNFMYDNIKFFSGNTLVIPQPPVSSSSNPPPPGRGLIIQLSTKRKSRIRKNDTNAKTTKSEAYIEIVRQSMCRYGNRFTAFMHIDYGPTVTEVINCGFFLWFDPPMCARARAIIPGLLTARNALEAHLMLSPVYETVMGMFEEASDPTGGKSDDMDSKEAIHPGVNLLFDRSEFYVNLHAKVYIQSSM</sequence>
<dbReference type="CDD" id="cd15796">
    <property type="entry name" value="CIF_like"/>
    <property type="match status" value="1"/>
</dbReference>
<protein>
    <submittedName>
        <fullName evidence="5">Pectinesterase inhibitor</fullName>
    </submittedName>
</protein>
<evidence type="ECO:0000256" key="1">
    <source>
        <dbReference type="ARBA" id="ARBA00022729"/>
    </source>
</evidence>
<dbReference type="OrthoDB" id="1918674at2759"/>
<dbReference type="Pfam" id="PF01657">
    <property type="entry name" value="Stress-antifung"/>
    <property type="match status" value="2"/>
</dbReference>
<dbReference type="Pfam" id="PF04043">
    <property type="entry name" value="PMEI"/>
    <property type="match status" value="1"/>
</dbReference>
<dbReference type="GO" id="GO:0004857">
    <property type="term" value="F:enzyme inhibitor activity"/>
    <property type="evidence" value="ECO:0007669"/>
    <property type="project" value="InterPro"/>
</dbReference>
<evidence type="ECO:0000313" key="6">
    <source>
        <dbReference type="Proteomes" id="UP000245207"/>
    </source>
</evidence>
<dbReference type="PROSITE" id="PS51473">
    <property type="entry name" value="GNK2"/>
    <property type="match status" value="2"/>
</dbReference>
<keyword evidence="2" id="KW-0677">Repeat</keyword>
<dbReference type="PANTHER" id="PTHR32099:SF99">
    <property type="entry name" value="GNK2-LIKE DOMAIN-CONTAINING PROTEIN"/>
    <property type="match status" value="1"/>
</dbReference>
<evidence type="ECO:0000259" key="4">
    <source>
        <dbReference type="PROSITE" id="PS51473"/>
    </source>
</evidence>
<dbReference type="InterPro" id="IPR038408">
    <property type="entry name" value="GNK2_sf"/>
</dbReference>
<keyword evidence="1 3" id="KW-0732">Signal</keyword>
<keyword evidence="6" id="KW-1185">Reference proteome</keyword>
<dbReference type="EMBL" id="PKPP01013253">
    <property type="protein sequence ID" value="PWA41180.1"/>
    <property type="molecule type" value="Genomic_DNA"/>
</dbReference>
<feature type="signal peptide" evidence="3">
    <location>
        <begin position="1"/>
        <end position="22"/>
    </location>
</feature>
<dbReference type="SMART" id="SM00856">
    <property type="entry name" value="PMEI"/>
    <property type="match status" value="1"/>
</dbReference>
<comment type="caution">
    <text evidence="5">The sequence shown here is derived from an EMBL/GenBank/DDBJ whole genome shotgun (WGS) entry which is preliminary data.</text>
</comment>
<dbReference type="InterPro" id="IPR035513">
    <property type="entry name" value="Invertase/methylesterase_inhib"/>
</dbReference>
<dbReference type="PANTHER" id="PTHR32099">
    <property type="entry name" value="CYSTEINE-RICH REPEAT SECRETORY PROTEIN"/>
    <property type="match status" value="1"/>
</dbReference>